<evidence type="ECO:0000313" key="8">
    <source>
        <dbReference type="EMBL" id="KAJ5110732.1"/>
    </source>
</evidence>
<dbReference type="PANTHER" id="PTHR44029">
    <property type="entry name" value="DNAJ HOMOLOG SUBFAMILY C MEMBER 21"/>
    <property type="match status" value="1"/>
</dbReference>
<keyword evidence="3" id="KW-0862">Zinc</keyword>
<dbReference type="CDD" id="cd06257">
    <property type="entry name" value="DnaJ"/>
    <property type="match status" value="1"/>
</dbReference>
<dbReference type="Proteomes" id="UP001149074">
    <property type="component" value="Unassembled WGS sequence"/>
</dbReference>
<dbReference type="PRINTS" id="PR00625">
    <property type="entry name" value="JDOMAIN"/>
</dbReference>
<evidence type="ECO:0000259" key="7">
    <source>
        <dbReference type="PROSITE" id="PS50157"/>
    </source>
</evidence>
<dbReference type="PROSITE" id="PS00028">
    <property type="entry name" value="ZINC_FINGER_C2H2_1"/>
    <property type="match status" value="1"/>
</dbReference>
<dbReference type="Gene3D" id="3.30.160.60">
    <property type="entry name" value="Classic Zinc Finger"/>
    <property type="match status" value="1"/>
</dbReference>
<accession>A0A9W9KMC0</accession>
<protein>
    <submittedName>
        <fullName evidence="8">Uncharacterized protein</fullName>
    </submittedName>
</protein>
<sequence>MGQSQSTGSKGPSTPEQDSGQKTDYYELLDLTRSASDDEIKKAYRRKALELHPDRNYGNVEEATRLFAEVQSAYEVLADPQERAWYDSHSDAFLGTAQGSEGSEGGQHSYNIRITTAEDVLKVFSRFSPRMEFSDSPAGFFGGLQDQFAQLALEERLASEWENLEVVEYPAFGSRDAGFETVVRPFYAVWSGFSTKKSFAWKDVYRYSEAPDRRVRRLMEKENRRLRDEGIRAFNDAVRSLVAFVKKRDPRYKANAQNEAQRQETLRQSVAAQAARSRAMNNAKLREHVVPEWARSHEPDISDDEETSESEIESFECVACHKSFKSQNQFEAHEKSKKHLKAVKQLCREMRLQDEQLDLKPTTEPDAYDDKQGNNEEVDDAHISGISSLGPEIDIAETDELPCVEHKRGNTLSADEDTSSTPPDSKQDSSDSVDDGDYASRESIGTRLRSDLDLVHDPITPLTEQLSSSGLDERPRSPPVGKAKQRRAKKAAQNPGAAAGIACAKCHEIFPSKTKLFVHLQENPTHAQLKTTSKSRRR</sequence>
<dbReference type="Pfam" id="PF12171">
    <property type="entry name" value="zf-C2H2_jaz"/>
    <property type="match status" value="1"/>
</dbReference>
<feature type="domain" description="C2H2-type" evidence="7">
    <location>
        <begin position="315"/>
        <end position="339"/>
    </location>
</feature>
<dbReference type="PROSITE" id="PS00636">
    <property type="entry name" value="DNAJ_1"/>
    <property type="match status" value="1"/>
</dbReference>
<dbReference type="PANTHER" id="PTHR44029:SF1">
    <property type="entry name" value="DNAJ HOMOLOG SUBFAMILY C MEMBER 21"/>
    <property type="match status" value="1"/>
</dbReference>
<dbReference type="Pfam" id="PF21884">
    <property type="entry name" value="ZUO1-like_ZHD"/>
    <property type="match status" value="1"/>
</dbReference>
<proteinExistence type="predicted"/>
<dbReference type="EMBL" id="JAPQKI010000002">
    <property type="protein sequence ID" value="KAJ5110732.1"/>
    <property type="molecule type" value="Genomic_DNA"/>
</dbReference>
<evidence type="ECO:0000256" key="4">
    <source>
        <dbReference type="PROSITE-ProRule" id="PRU00042"/>
    </source>
</evidence>
<dbReference type="SUPFAM" id="SSF57667">
    <property type="entry name" value="beta-beta-alpha zinc fingers"/>
    <property type="match status" value="1"/>
</dbReference>
<dbReference type="PROSITE" id="PS50076">
    <property type="entry name" value="DNAJ_2"/>
    <property type="match status" value="1"/>
</dbReference>
<evidence type="ECO:0000256" key="5">
    <source>
        <dbReference type="SAM" id="MobiDB-lite"/>
    </source>
</evidence>
<dbReference type="AlphaFoldDB" id="A0A9W9KMC0"/>
<evidence type="ECO:0000313" key="9">
    <source>
        <dbReference type="Proteomes" id="UP001149074"/>
    </source>
</evidence>
<dbReference type="Gene3D" id="1.10.287.110">
    <property type="entry name" value="DnaJ domain"/>
    <property type="match status" value="1"/>
</dbReference>
<dbReference type="InterPro" id="IPR018253">
    <property type="entry name" value="DnaJ_domain_CS"/>
</dbReference>
<dbReference type="GO" id="GO:0005737">
    <property type="term" value="C:cytoplasm"/>
    <property type="evidence" value="ECO:0007669"/>
    <property type="project" value="TreeGrafter"/>
</dbReference>
<dbReference type="OrthoDB" id="5894at2759"/>
<dbReference type="GO" id="GO:0003676">
    <property type="term" value="F:nucleic acid binding"/>
    <property type="evidence" value="ECO:0007669"/>
    <property type="project" value="InterPro"/>
</dbReference>
<dbReference type="InterPro" id="IPR036869">
    <property type="entry name" value="J_dom_sf"/>
</dbReference>
<feature type="region of interest" description="Disordered" evidence="5">
    <location>
        <begin position="409"/>
        <end position="445"/>
    </location>
</feature>
<dbReference type="InterPro" id="IPR013087">
    <property type="entry name" value="Znf_C2H2_type"/>
</dbReference>
<comment type="caution">
    <text evidence="8">The sequence shown here is derived from an EMBL/GenBank/DDBJ whole genome shotgun (WGS) entry which is preliminary data.</text>
</comment>
<feature type="region of interest" description="Disordered" evidence="5">
    <location>
        <begin position="354"/>
        <end position="377"/>
    </location>
</feature>
<evidence type="ECO:0000259" key="6">
    <source>
        <dbReference type="PROSITE" id="PS50076"/>
    </source>
</evidence>
<dbReference type="InterPro" id="IPR051964">
    <property type="entry name" value="Chaperone_stress_response"/>
</dbReference>
<feature type="region of interest" description="Disordered" evidence="5">
    <location>
        <begin position="463"/>
        <end position="498"/>
    </location>
</feature>
<dbReference type="Pfam" id="PF00226">
    <property type="entry name" value="DnaJ"/>
    <property type="match status" value="1"/>
</dbReference>
<keyword evidence="2 4" id="KW-0863">Zinc-finger</keyword>
<feature type="compositionally biased region" description="Basic and acidic residues" evidence="5">
    <location>
        <begin position="354"/>
        <end position="374"/>
    </location>
</feature>
<dbReference type="InterPro" id="IPR036236">
    <property type="entry name" value="Znf_C2H2_sf"/>
</dbReference>
<feature type="domain" description="C2H2-type" evidence="7">
    <location>
        <begin position="501"/>
        <end position="531"/>
    </location>
</feature>
<name>A0A9W9KMC0_9EURO</name>
<feature type="domain" description="J" evidence="6">
    <location>
        <begin position="24"/>
        <end position="90"/>
    </location>
</feature>
<dbReference type="SMART" id="SM00355">
    <property type="entry name" value="ZnF_C2H2"/>
    <property type="match status" value="2"/>
</dbReference>
<dbReference type="SUPFAM" id="SSF46565">
    <property type="entry name" value="Chaperone J-domain"/>
    <property type="match status" value="1"/>
</dbReference>
<feature type="region of interest" description="Disordered" evidence="5">
    <location>
        <begin position="1"/>
        <end position="26"/>
    </location>
</feature>
<dbReference type="InterPro" id="IPR003604">
    <property type="entry name" value="Matrin/U1-like-C_Znf_C2H2"/>
</dbReference>
<gene>
    <name evidence="8" type="ORF">N7532_001267</name>
</gene>
<evidence type="ECO:0000256" key="1">
    <source>
        <dbReference type="ARBA" id="ARBA00022723"/>
    </source>
</evidence>
<dbReference type="PROSITE" id="PS50157">
    <property type="entry name" value="ZINC_FINGER_C2H2_2"/>
    <property type="match status" value="2"/>
</dbReference>
<dbReference type="InterPro" id="IPR001623">
    <property type="entry name" value="DnaJ_domain"/>
</dbReference>
<organism evidence="8 9">
    <name type="scientific">Penicillium argentinense</name>
    <dbReference type="NCBI Taxonomy" id="1131581"/>
    <lineage>
        <taxon>Eukaryota</taxon>
        <taxon>Fungi</taxon>
        <taxon>Dikarya</taxon>
        <taxon>Ascomycota</taxon>
        <taxon>Pezizomycotina</taxon>
        <taxon>Eurotiomycetes</taxon>
        <taxon>Eurotiomycetidae</taxon>
        <taxon>Eurotiales</taxon>
        <taxon>Aspergillaceae</taxon>
        <taxon>Penicillium</taxon>
    </lineage>
</organism>
<keyword evidence="1" id="KW-0479">Metal-binding</keyword>
<reference evidence="8" key="2">
    <citation type="journal article" date="2023" name="IMA Fungus">
        <title>Comparative genomic study of the Penicillium genus elucidates a diverse pangenome and 15 lateral gene transfer events.</title>
        <authorList>
            <person name="Petersen C."/>
            <person name="Sorensen T."/>
            <person name="Nielsen M.R."/>
            <person name="Sondergaard T.E."/>
            <person name="Sorensen J.L."/>
            <person name="Fitzpatrick D.A."/>
            <person name="Frisvad J.C."/>
            <person name="Nielsen K.L."/>
        </authorList>
    </citation>
    <scope>NUCLEOTIDE SEQUENCE</scope>
    <source>
        <strain evidence="8">IBT 30761</strain>
    </source>
</reference>
<dbReference type="GeneID" id="81352740"/>
<dbReference type="SMART" id="SM00451">
    <property type="entry name" value="ZnF_U1"/>
    <property type="match status" value="1"/>
</dbReference>
<evidence type="ECO:0000256" key="3">
    <source>
        <dbReference type="ARBA" id="ARBA00022833"/>
    </source>
</evidence>
<evidence type="ECO:0000256" key="2">
    <source>
        <dbReference type="ARBA" id="ARBA00022771"/>
    </source>
</evidence>
<feature type="compositionally biased region" description="Polar residues" evidence="5">
    <location>
        <begin position="1"/>
        <end position="18"/>
    </location>
</feature>
<dbReference type="SMART" id="SM00271">
    <property type="entry name" value="DnaJ"/>
    <property type="match status" value="1"/>
</dbReference>
<dbReference type="InterPro" id="IPR022755">
    <property type="entry name" value="Znf_C2H2_jaz"/>
</dbReference>
<keyword evidence="9" id="KW-1185">Reference proteome</keyword>
<dbReference type="InterPro" id="IPR054076">
    <property type="entry name" value="ZUO1-like_ZHD"/>
</dbReference>
<reference evidence="8" key="1">
    <citation type="submission" date="2022-11" db="EMBL/GenBank/DDBJ databases">
        <authorList>
            <person name="Petersen C."/>
        </authorList>
    </citation>
    <scope>NUCLEOTIDE SEQUENCE</scope>
    <source>
        <strain evidence="8">IBT 30761</strain>
    </source>
</reference>
<dbReference type="GO" id="GO:0008270">
    <property type="term" value="F:zinc ion binding"/>
    <property type="evidence" value="ECO:0007669"/>
    <property type="project" value="UniProtKB-KW"/>
</dbReference>
<dbReference type="RefSeq" id="XP_056478802.1">
    <property type="nucleotide sequence ID" value="XM_056613761.1"/>
</dbReference>